<accession>A0A1Q9EF86</accession>
<comment type="caution">
    <text evidence="1">The sequence shown here is derived from an EMBL/GenBank/DDBJ whole genome shotgun (WGS) entry which is preliminary data.</text>
</comment>
<organism evidence="1 2">
    <name type="scientific">Symbiodinium microadriaticum</name>
    <name type="common">Dinoflagellate</name>
    <name type="synonym">Zooxanthella microadriatica</name>
    <dbReference type="NCBI Taxonomy" id="2951"/>
    <lineage>
        <taxon>Eukaryota</taxon>
        <taxon>Sar</taxon>
        <taxon>Alveolata</taxon>
        <taxon>Dinophyceae</taxon>
        <taxon>Suessiales</taxon>
        <taxon>Symbiodiniaceae</taxon>
        <taxon>Symbiodinium</taxon>
    </lineage>
</organism>
<keyword evidence="2" id="KW-1185">Reference proteome</keyword>
<reference evidence="1 2" key="1">
    <citation type="submission" date="2016-02" db="EMBL/GenBank/DDBJ databases">
        <title>Genome analysis of coral dinoflagellate symbionts highlights evolutionary adaptations to a symbiotic lifestyle.</title>
        <authorList>
            <person name="Aranda M."/>
            <person name="Li Y."/>
            <person name="Liew Y.J."/>
            <person name="Baumgarten S."/>
            <person name="Simakov O."/>
            <person name="Wilson M."/>
            <person name="Piel J."/>
            <person name="Ashoor H."/>
            <person name="Bougouffa S."/>
            <person name="Bajic V.B."/>
            <person name="Ryu T."/>
            <person name="Ravasi T."/>
            <person name="Bayer T."/>
            <person name="Micklem G."/>
            <person name="Kim H."/>
            <person name="Bhak J."/>
            <person name="Lajeunesse T.C."/>
            <person name="Voolstra C.R."/>
        </authorList>
    </citation>
    <scope>NUCLEOTIDE SEQUENCE [LARGE SCALE GENOMIC DNA]</scope>
    <source>
        <strain evidence="1 2">CCMP2467</strain>
    </source>
</reference>
<dbReference type="AlphaFoldDB" id="A0A1Q9EF86"/>
<protein>
    <submittedName>
        <fullName evidence="1">Uncharacterized protein</fullName>
    </submittedName>
</protein>
<name>A0A1Q9EF86_SYMMI</name>
<dbReference type="OrthoDB" id="10369722at2759"/>
<dbReference type="EMBL" id="LSRX01000169">
    <property type="protein sequence ID" value="OLQ06061.1"/>
    <property type="molecule type" value="Genomic_DNA"/>
</dbReference>
<dbReference type="Proteomes" id="UP000186817">
    <property type="component" value="Unassembled WGS sequence"/>
</dbReference>
<evidence type="ECO:0000313" key="1">
    <source>
        <dbReference type="EMBL" id="OLQ06061.1"/>
    </source>
</evidence>
<gene>
    <name evidence="1" type="ORF">AK812_SmicGene10688</name>
</gene>
<sequence>MQLRFLLAFREHTILAIRAANLKKVLVFGPSEAQLLKEQRLGLEILDDNAKDEKAEEAHAPEPADYRSYKEQVLAVSRPRLQAIFEVVEAADVEEPGVYGLGIAELCFVFEASDLEIEPLGALGKIPEN</sequence>
<evidence type="ECO:0000313" key="2">
    <source>
        <dbReference type="Proteomes" id="UP000186817"/>
    </source>
</evidence>
<proteinExistence type="predicted"/>